<comment type="subcellular location">
    <subcellularLocation>
        <location evidence="10">Cytoplasm</location>
    </subcellularLocation>
    <text evidence="10">Associated with the membrane possibly through PlsY.</text>
</comment>
<keyword evidence="3 10" id="KW-0444">Lipid biosynthesis</keyword>
<evidence type="ECO:0000256" key="10">
    <source>
        <dbReference type="HAMAP-Rule" id="MF_00019"/>
    </source>
</evidence>
<evidence type="ECO:0000256" key="8">
    <source>
        <dbReference type="ARBA" id="ARBA00024069"/>
    </source>
</evidence>
<dbReference type="KEGG" id="pbu:L21SP3_00199"/>
<keyword evidence="5 10" id="KW-0443">Lipid metabolism</keyword>
<dbReference type="InterPro" id="IPR012281">
    <property type="entry name" value="Phospholipid_synth_PlsX-like"/>
</dbReference>
<keyword evidence="4 10" id="KW-0808">Transferase</keyword>
<dbReference type="Pfam" id="PF02504">
    <property type="entry name" value="FA_synthesis"/>
    <property type="match status" value="1"/>
</dbReference>
<dbReference type="RefSeq" id="WP_077538695.1">
    <property type="nucleotide sequence ID" value="NZ_CP019633.1"/>
</dbReference>
<dbReference type="GO" id="GO:0006633">
    <property type="term" value="P:fatty acid biosynthetic process"/>
    <property type="evidence" value="ECO:0007669"/>
    <property type="project" value="UniProtKB-UniRule"/>
</dbReference>
<dbReference type="HAMAP" id="MF_00019">
    <property type="entry name" value="PlsX"/>
    <property type="match status" value="1"/>
</dbReference>
<proteinExistence type="inferred from homology"/>
<reference evidence="12" key="1">
    <citation type="submission" date="2017-02" db="EMBL/GenBank/DDBJ databases">
        <title>Comparative genomics and description of representatives of a novel lineage of planctomycetes thriving in anoxic sediments.</title>
        <authorList>
            <person name="Spring S."/>
            <person name="Bunk B."/>
            <person name="Sproer C."/>
            <person name="Klenk H.-P."/>
        </authorList>
    </citation>
    <scope>NUCLEOTIDE SEQUENCE [LARGE SCALE GENOMIC DNA]</scope>
    <source>
        <strain evidence="12">L21-RPul-D3</strain>
    </source>
</reference>
<dbReference type="PANTHER" id="PTHR30100:SF1">
    <property type="entry name" value="PHOSPHATE ACYLTRANSFERASE"/>
    <property type="match status" value="1"/>
</dbReference>
<dbReference type="GO" id="GO:0008654">
    <property type="term" value="P:phospholipid biosynthetic process"/>
    <property type="evidence" value="ECO:0007669"/>
    <property type="project" value="UniProtKB-KW"/>
</dbReference>
<comment type="similarity">
    <text evidence="10">Belongs to the PlsX family.</text>
</comment>
<dbReference type="EC" id="2.3.1.274" evidence="8 10"/>
<evidence type="ECO:0000256" key="3">
    <source>
        <dbReference type="ARBA" id="ARBA00022516"/>
    </source>
</evidence>
<keyword evidence="12" id="KW-1185">Reference proteome</keyword>
<evidence type="ECO:0000256" key="5">
    <source>
        <dbReference type="ARBA" id="ARBA00023098"/>
    </source>
</evidence>
<dbReference type="GO" id="GO:0005737">
    <property type="term" value="C:cytoplasm"/>
    <property type="evidence" value="ECO:0007669"/>
    <property type="project" value="UniProtKB-SubCell"/>
</dbReference>
<dbReference type="STRING" id="1940790.L21SP3_00199"/>
<dbReference type="EMBL" id="CP019633">
    <property type="protein sequence ID" value="AQQ08423.1"/>
    <property type="molecule type" value="Genomic_DNA"/>
</dbReference>
<comment type="pathway">
    <text evidence="10">Lipid metabolism; phospholipid metabolism.</text>
</comment>
<keyword evidence="2 10" id="KW-0963">Cytoplasm</keyword>
<protein>
    <recommendedName>
        <fullName evidence="8 10">Phosphate acyltransferase</fullName>
        <ecNumber evidence="8 10">2.3.1.274</ecNumber>
    </recommendedName>
    <alternativeName>
        <fullName evidence="10">Acyl-ACP phosphotransacylase</fullName>
    </alternativeName>
    <alternativeName>
        <fullName evidence="10">Acyl-[acyl-carrier-protein]--phosphate acyltransferase</fullName>
    </alternativeName>
    <alternativeName>
        <fullName evidence="10">Phosphate-acyl-ACP acyltransferase</fullName>
    </alternativeName>
</protein>
<evidence type="ECO:0000256" key="7">
    <source>
        <dbReference type="ARBA" id="ARBA00023264"/>
    </source>
</evidence>
<evidence type="ECO:0000256" key="1">
    <source>
        <dbReference type="ARBA" id="ARBA00001232"/>
    </source>
</evidence>
<dbReference type="Gene3D" id="3.40.718.10">
    <property type="entry name" value="Isopropylmalate Dehydrogenase"/>
    <property type="match status" value="1"/>
</dbReference>
<comment type="function">
    <text evidence="10">Catalyzes the reversible formation of acyl-phosphate (acyl-PO(4)) from acyl-[acyl-carrier-protein] (acyl-ACP). This enzyme utilizes acyl-ACP as fatty acyl donor, but not acyl-CoA.</text>
</comment>
<dbReference type="InterPro" id="IPR003664">
    <property type="entry name" value="FA_synthesis"/>
</dbReference>
<evidence type="ECO:0000256" key="6">
    <source>
        <dbReference type="ARBA" id="ARBA00023209"/>
    </source>
</evidence>
<dbReference type="PANTHER" id="PTHR30100">
    <property type="entry name" value="FATTY ACID/PHOSPHOLIPID SYNTHESIS PROTEIN PLSX"/>
    <property type="match status" value="1"/>
</dbReference>
<keyword evidence="7 10" id="KW-1208">Phospholipid metabolism</keyword>
<organism evidence="11 12">
    <name type="scientific">Sedimentisphaera cyanobacteriorum</name>
    <dbReference type="NCBI Taxonomy" id="1940790"/>
    <lineage>
        <taxon>Bacteria</taxon>
        <taxon>Pseudomonadati</taxon>
        <taxon>Planctomycetota</taxon>
        <taxon>Phycisphaerae</taxon>
        <taxon>Sedimentisphaerales</taxon>
        <taxon>Sedimentisphaeraceae</taxon>
        <taxon>Sedimentisphaera</taxon>
    </lineage>
</organism>
<evidence type="ECO:0000313" key="11">
    <source>
        <dbReference type="EMBL" id="AQQ08423.1"/>
    </source>
</evidence>
<dbReference type="UniPathway" id="UPA00085"/>
<gene>
    <name evidence="10 11" type="primary">plsX</name>
    <name evidence="11" type="ORF">L21SP3_00199</name>
</gene>
<dbReference type="PIRSF" id="PIRSF002465">
    <property type="entry name" value="Phsphlp_syn_PlsX"/>
    <property type="match status" value="1"/>
</dbReference>
<name>A0A1Q2HMF5_9BACT</name>
<comment type="subunit">
    <text evidence="9 10">Homodimer. Probably interacts with PlsY.</text>
</comment>
<dbReference type="OrthoDB" id="9806408at2"/>
<comment type="catalytic activity">
    <reaction evidence="1 10">
        <text>a fatty acyl-[ACP] + phosphate = an acyl phosphate + holo-[ACP]</text>
        <dbReference type="Rhea" id="RHEA:42292"/>
        <dbReference type="Rhea" id="RHEA-COMP:9685"/>
        <dbReference type="Rhea" id="RHEA-COMP:14125"/>
        <dbReference type="ChEBI" id="CHEBI:43474"/>
        <dbReference type="ChEBI" id="CHEBI:59918"/>
        <dbReference type="ChEBI" id="CHEBI:64479"/>
        <dbReference type="ChEBI" id="CHEBI:138651"/>
        <dbReference type="EC" id="2.3.1.274"/>
    </reaction>
</comment>
<dbReference type="Proteomes" id="UP000188273">
    <property type="component" value="Chromosome"/>
</dbReference>
<dbReference type="SUPFAM" id="SSF53659">
    <property type="entry name" value="Isocitrate/Isopropylmalate dehydrogenase-like"/>
    <property type="match status" value="1"/>
</dbReference>
<accession>A0A1Q2HMF5</accession>
<keyword evidence="6 10" id="KW-0594">Phospholipid biosynthesis</keyword>
<evidence type="ECO:0000256" key="2">
    <source>
        <dbReference type="ARBA" id="ARBA00022490"/>
    </source>
</evidence>
<evidence type="ECO:0000313" key="12">
    <source>
        <dbReference type="Proteomes" id="UP000188273"/>
    </source>
</evidence>
<keyword evidence="11" id="KW-0012">Acyltransferase</keyword>
<dbReference type="AlphaFoldDB" id="A0A1Q2HMF5"/>
<sequence>MRVALDVMGGDGAPGVNIEGALLAAKEIEKGDTIYLVGPEEIVKNKLSEFKNASKFDNLEIIHAPDVIGMEEPPVDAIRKKRKSSIAVMAKMASKGEADAIVSAGNTGACVAASQLRMRNLPGVNRPGIAVVFPTKTGPHVVCDVGANVSCKPINIYQYAIMASVYSSQMLGIEKPRVGLLSIGEEESKGNEITKKTRALLRDDEDLNFIGNIEGRDVFKGVCDVTVCEGFVGNIVLKLTEGLVDHLFGAIRDELKKENMLFALKFKGMMKRFYKKYDYHEYGGALLLGVNGTSVICHGSSVPRSIKNAVLAAERFTNKQINDQIVDWLSSRPVETPQ</sequence>
<dbReference type="GO" id="GO:0043811">
    <property type="term" value="F:phosphate:acyl-[acyl carrier protein] acyltransferase activity"/>
    <property type="evidence" value="ECO:0007669"/>
    <property type="project" value="UniProtKB-UniRule"/>
</dbReference>
<evidence type="ECO:0000256" key="4">
    <source>
        <dbReference type="ARBA" id="ARBA00022679"/>
    </source>
</evidence>
<dbReference type="NCBIfam" id="TIGR00182">
    <property type="entry name" value="plsX"/>
    <property type="match status" value="1"/>
</dbReference>
<evidence type="ECO:0000256" key="9">
    <source>
        <dbReference type="ARBA" id="ARBA00046608"/>
    </source>
</evidence>